<accession>A0A8J8P871</accession>
<name>A0A8J8P871_HALGN</name>
<dbReference type="Proteomes" id="UP000785679">
    <property type="component" value="Unassembled WGS sequence"/>
</dbReference>
<evidence type="ECO:0000313" key="2">
    <source>
        <dbReference type="Proteomes" id="UP000785679"/>
    </source>
</evidence>
<protein>
    <submittedName>
        <fullName evidence="1">Uncharacterized protein</fullName>
    </submittedName>
</protein>
<proteinExistence type="predicted"/>
<keyword evidence="2" id="KW-1185">Reference proteome</keyword>
<organism evidence="1 2">
    <name type="scientific">Halteria grandinella</name>
    <dbReference type="NCBI Taxonomy" id="5974"/>
    <lineage>
        <taxon>Eukaryota</taxon>
        <taxon>Sar</taxon>
        <taxon>Alveolata</taxon>
        <taxon>Ciliophora</taxon>
        <taxon>Intramacronucleata</taxon>
        <taxon>Spirotrichea</taxon>
        <taxon>Stichotrichia</taxon>
        <taxon>Sporadotrichida</taxon>
        <taxon>Halteriidae</taxon>
        <taxon>Halteria</taxon>
    </lineage>
</organism>
<dbReference type="AlphaFoldDB" id="A0A8J8P871"/>
<dbReference type="EMBL" id="RRYP01000202">
    <property type="protein sequence ID" value="TNV87825.1"/>
    <property type="molecule type" value="Genomic_DNA"/>
</dbReference>
<gene>
    <name evidence="1" type="ORF">FGO68_gene14772</name>
</gene>
<comment type="caution">
    <text evidence="1">The sequence shown here is derived from an EMBL/GenBank/DDBJ whole genome shotgun (WGS) entry which is preliminary data.</text>
</comment>
<sequence length="104" mass="12165">MNANGNEVMVGIFWNNCDYYYKIFYYEYPSTNSFSGIVREKYWNPQFITGNPYFDYIGYVTEPYEMIYYAKSYGSGLVINSIRVDPETGASAGRSFTWGFYNKS</sequence>
<reference evidence="1" key="1">
    <citation type="submission" date="2019-06" db="EMBL/GenBank/DDBJ databases">
        <authorList>
            <person name="Zheng W."/>
        </authorList>
    </citation>
    <scope>NUCLEOTIDE SEQUENCE</scope>
    <source>
        <strain evidence="1">QDHG01</strain>
    </source>
</reference>
<evidence type="ECO:0000313" key="1">
    <source>
        <dbReference type="EMBL" id="TNV87825.1"/>
    </source>
</evidence>